<name>B4HF79_DROSE</name>
<accession>B4HF79</accession>
<gene>
    <name evidence="1" type="primary">Dsec\GM24140</name>
    <name evidence="1" type="ORF">Dsec_GM24140</name>
</gene>
<dbReference type="EMBL" id="CH480815">
    <property type="protein sequence ID" value="EDW42253.1"/>
    <property type="molecule type" value="Genomic_DNA"/>
</dbReference>
<reference evidence="1 2" key="1">
    <citation type="journal article" date="2007" name="Nature">
        <title>Evolution of genes and genomes on the Drosophila phylogeny.</title>
        <authorList>
            <consortium name="Drosophila 12 Genomes Consortium"/>
            <person name="Clark A.G."/>
            <person name="Eisen M.B."/>
            <person name="Smith D.R."/>
            <person name="Bergman C.M."/>
            <person name="Oliver B."/>
            <person name="Markow T.A."/>
            <person name="Kaufman T.C."/>
            <person name="Kellis M."/>
            <person name="Gelbart W."/>
            <person name="Iyer V.N."/>
            <person name="Pollard D.A."/>
            <person name="Sackton T.B."/>
            <person name="Larracuente A.M."/>
            <person name="Singh N.D."/>
            <person name="Abad J.P."/>
            <person name="Abt D.N."/>
            <person name="Adryan B."/>
            <person name="Aguade M."/>
            <person name="Akashi H."/>
            <person name="Anderson W.W."/>
            <person name="Aquadro C.F."/>
            <person name="Ardell D.H."/>
            <person name="Arguello R."/>
            <person name="Artieri C.G."/>
            <person name="Barbash D.A."/>
            <person name="Barker D."/>
            <person name="Barsanti P."/>
            <person name="Batterham P."/>
            <person name="Batzoglou S."/>
            <person name="Begun D."/>
            <person name="Bhutkar A."/>
            <person name="Blanco E."/>
            <person name="Bosak S.A."/>
            <person name="Bradley R.K."/>
            <person name="Brand A.D."/>
            <person name="Brent M.R."/>
            <person name="Brooks A.N."/>
            <person name="Brown R.H."/>
            <person name="Butlin R.K."/>
            <person name="Caggese C."/>
            <person name="Calvi B.R."/>
            <person name="Bernardo de Carvalho A."/>
            <person name="Caspi A."/>
            <person name="Castrezana S."/>
            <person name="Celniker S.E."/>
            <person name="Chang J.L."/>
            <person name="Chapple C."/>
            <person name="Chatterji S."/>
            <person name="Chinwalla A."/>
            <person name="Civetta A."/>
            <person name="Clifton S.W."/>
            <person name="Comeron J.M."/>
            <person name="Costello J.C."/>
            <person name="Coyne J.A."/>
            <person name="Daub J."/>
            <person name="David R.G."/>
            <person name="Delcher A.L."/>
            <person name="Delehaunty K."/>
            <person name="Do C.B."/>
            <person name="Ebling H."/>
            <person name="Edwards K."/>
            <person name="Eickbush T."/>
            <person name="Evans J.D."/>
            <person name="Filipski A."/>
            <person name="Findeiss S."/>
            <person name="Freyhult E."/>
            <person name="Fulton L."/>
            <person name="Fulton R."/>
            <person name="Garcia A.C."/>
            <person name="Gardiner A."/>
            <person name="Garfield D.A."/>
            <person name="Garvin B.E."/>
            <person name="Gibson G."/>
            <person name="Gilbert D."/>
            <person name="Gnerre S."/>
            <person name="Godfrey J."/>
            <person name="Good R."/>
            <person name="Gotea V."/>
            <person name="Gravely B."/>
            <person name="Greenberg A.J."/>
            <person name="Griffiths-Jones S."/>
            <person name="Gross S."/>
            <person name="Guigo R."/>
            <person name="Gustafson E.A."/>
            <person name="Haerty W."/>
            <person name="Hahn M.W."/>
            <person name="Halligan D.L."/>
            <person name="Halpern A.L."/>
            <person name="Halter G.M."/>
            <person name="Han M.V."/>
            <person name="Heger A."/>
            <person name="Hillier L."/>
            <person name="Hinrichs A.S."/>
            <person name="Holmes I."/>
            <person name="Hoskins R.A."/>
            <person name="Hubisz M.J."/>
            <person name="Hultmark D."/>
            <person name="Huntley M.A."/>
            <person name="Jaffe D.B."/>
            <person name="Jagadeeshan S."/>
            <person name="Jeck W.R."/>
            <person name="Johnson J."/>
            <person name="Jones C.D."/>
            <person name="Jordan W.C."/>
            <person name="Karpen G.H."/>
            <person name="Kataoka E."/>
            <person name="Keightley P.D."/>
            <person name="Kheradpour P."/>
            <person name="Kirkness E.F."/>
            <person name="Koerich L.B."/>
            <person name="Kristiansen K."/>
            <person name="Kudrna D."/>
            <person name="Kulathinal R.J."/>
            <person name="Kumar S."/>
            <person name="Kwok R."/>
            <person name="Lander E."/>
            <person name="Langley C.H."/>
            <person name="Lapoint R."/>
            <person name="Lazzaro B.P."/>
            <person name="Lee S.J."/>
            <person name="Levesque L."/>
            <person name="Li R."/>
            <person name="Lin C.F."/>
            <person name="Lin M.F."/>
            <person name="Lindblad-Toh K."/>
            <person name="Llopart A."/>
            <person name="Long M."/>
            <person name="Low L."/>
            <person name="Lozovsky E."/>
            <person name="Lu J."/>
            <person name="Luo M."/>
            <person name="Machado C.A."/>
            <person name="Makalowski W."/>
            <person name="Marzo M."/>
            <person name="Matsuda M."/>
            <person name="Matzkin L."/>
            <person name="McAllister B."/>
            <person name="McBride C.S."/>
            <person name="McKernan B."/>
            <person name="McKernan K."/>
            <person name="Mendez-Lago M."/>
            <person name="Minx P."/>
            <person name="Mollenhauer M.U."/>
            <person name="Montooth K."/>
            <person name="Mount S.M."/>
            <person name="Mu X."/>
            <person name="Myers E."/>
            <person name="Negre B."/>
            <person name="Newfeld S."/>
            <person name="Nielsen R."/>
            <person name="Noor M.A."/>
            <person name="O'Grady P."/>
            <person name="Pachter L."/>
            <person name="Papaceit M."/>
            <person name="Parisi M.J."/>
            <person name="Parisi M."/>
            <person name="Parts L."/>
            <person name="Pedersen J.S."/>
            <person name="Pesole G."/>
            <person name="Phillippy A.M."/>
            <person name="Ponting C.P."/>
            <person name="Pop M."/>
            <person name="Porcelli D."/>
            <person name="Powell J.R."/>
            <person name="Prohaska S."/>
            <person name="Pruitt K."/>
            <person name="Puig M."/>
            <person name="Quesneville H."/>
            <person name="Ram K.R."/>
            <person name="Rand D."/>
            <person name="Rasmussen M.D."/>
            <person name="Reed L.K."/>
            <person name="Reenan R."/>
            <person name="Reily A."/>
            <person name="Remington K.A."/>
            <person name="Rieger T.T."/>
            <person name="Ritchie M.G."/>
            <person name="Robin C."/>
            <person name="Rogers Y.H."/>
            <person name="Rohde C."/>
            <person name="Rozas J."/>
            <person name="Rubenfield M.J."/>
            <person name="Ruiz A."/>
            <person name="Russo S."/>
            <person name="Salzberg S.L."/>
            <person name="Sanchez-Gracia A."/>
            <person name="Saranga D.J."/>
            <person name="Sato H."/>
            <person name="Schaeffer S.W."/>
            <person name="Schatz M.C."/>
            <person name="Schlenke T."/>
            <person name="Schwartz R."/>
            <person name="Segarra C."/>
            <person name="Singh R.S."/>
            <person name="Sirot L."/>
            <person name="Sirota M."/>
            <person name="Sisneros N.B."/>
            <person name="Smith C.D."/>
            <person name="Smith T.F."/>
            <person name="Spieth J."/>
            <person name="Stage D.E."/>
            <person name="Stark A."/>
            <person name="Stephan W."/>
            <person name="Strausberg R.L."/>
            <person name="Strempel S."/>
            <person name="Sturgill D."/>
            <person name="Sutton G."/>
            <person name="Sutton G.G."/>
            <person name="Tao W."/>
            <person name="Teichmann S."/>
            <person name="Tobari Y.N."/>
            <person name="Tomimura Y."/>
            <person name="Tsolas J.M."/>
            <person name="Valente V.L."/>
            <person name="Venter E."/>
            <person name="Venter J.C."/>
            <person name="Vicario S."/>
            <person name="Vieira F.G."/>
            <person name="Vilella A.J."/>
            <person name="Villasante A."/>
            <person name="Walenz B."/>
            <person name="Wang J."/>
            <person name="Wasserman M."/>
            <person name="Watts T."/>
            <person name="Wilson D."/>
            <person name="Wilson R.K."/>
            <person name="Wing R.A."/>
            <person name="Wolfner M.F."/>
            <person name="Wong A."/>
            <person name="Wong G.K."/>
            <person name="Wu C.I."/>
            <person name="Wu G."/>
            <person name="Yamamoto D."/>
            <person name="Yang H.P."/>
            <person name="Yang S.P."/>
            <person name="Yorke J.A."/>
            <person name="Yoshida K."/>
            <person name="Zdobnov E."/>
            <person name="Zhang P."/>
            <person name="Zhang Y."/>
            <person name="Zimin A.V."/>
            <person name="Baldwin J."/>
            <person name="Abdouelleil A."/>
            <person name="Abdulkadir J."/>
            <person name="Abebe A."/>
            <person name="Abera B."/>
            <person name="Abreu J."/>
            <person name="Acer S.C."/>
            <person name="Aftuck L."/>
            <person name="Alexander A."/>
            <person name="An P."/>
            <person name="Anderson E."/>
            <person name="Anderson S."/>
            <person name="Arachi H."/>
            <person name="Azer M."/>
            <person name="Bachantsang P."/>
            <person name="Barry A."/>
            <person name="Bayul T."/>
            <person name="Berlin A."/>
            <person name="Bessette D."/>
            <person name="Bloom T."/>
            <person name="Blye J."/>
            <person name="Boguslavskiy L."/>
            <person name="Bonnet C."/>
            <person name="Boukhgalter B."/>
            <person name="Bourzgui I."/>
            <person name="Brown A."/>
            <person name="Cahill P."/>
            <person name="Channer S."/>
            <person name="Cheshatsang Y."/>
            <person name="Chuda L."/>
            <person name="Citroen M."/>
            <person name="Collymore A."/>
            <person name="Cooke P."/>
            <person name="Costello M."/>
            <person name="D'Aco K."/>
            <person name="Daza R."/>
            <person name="De Haan G."/>
            <person name="DeGray S."/>
            <person name="DeMaso C."/>
            <person name="Dhargay N."/>
            <person name="Dooley K."/>
            <person name="Dooley E."/>
            <person name="Doricent M."/>
            <person name="Dorje P."/>
            <person name="Dorjee K."/>
            <person name="Dupes A."/>
            <person name="Elong R."/>
            <person name="Falk J."/>
            <person name="Farina A."/>
            <person name="Faro S."/>
            <person name="Ferguson D."/>
            <person name="Fisher S."/>
            <person name="Foley C.D."/>
            <person name="Franke A."/>
            <person name="Friedrich D."/>
            <person name="Gadbois L."/>
            <person name="Gearin G."/>
            <person name="Gearin C.R."/>
            <person name="Giannoukos G."/>
            <person name="Goode T."/>
            <person name="Graham J."/>
            <person name="Grandbois E."/>
            <person name="Grewal S."/>
            <person name="Gyaltsen K."/>
            <person name="Hafez N."/>
            <person name="Hagos B."/>
            <person name="Hall J."/>
            <person name="Henson C."/>
            <person name="Hollinger A."/>
            <person name="Honan T."/>
            <person name="Huard M.D."/>
            <person name="Hughes L."/>
            <person name="Hurhula B."/>
            <person name="Husby M.E."/>
            <person name="Kamat A."/>
            <person name="Kanga B."/>
            <person name="Kashin S."/>
            <person name="Khazanovich D."/>
            <person name="Kisner P."/>
            <person name="Lance K."/>
            <person name="Lara M."/>
            <person name="Lee W."/>
            <person name="Lennon N."/>
            <person name="Letendre F."/>
            <person name="LeVine R."/>
            <person name="Lipovsky A."/>
            <person name="Liu X."/>
            <person name="Liu J."/>
            <person name="Liu S."/>
            <person name="Lokyitsang T."/>
            <person name="Lokyitsang Y."/>
            <person name="Lubonja R."/>
            <person name="Lui A."/>
            <person name="MacDonald P."/>
            <person name="Magnisalis V."/>
            <person name="Maru K."/>
            <person name="Matthews C."/>
            <person name="McCusker W."/>
            <person name="McDonough S."/>
            <person name="Mehta T."/>
            <person name="Meldrim J."/>
            <person name="Meneus L."/>
            <person name="Mihai O."/>
            <person name="Mihalev A."/>
            <person name="Mihova T."/>
            <person name="Mittelman R."/>
            <person name="Mlenga V."/>
            <person name="Montmayeur A."/>
            <person name="Mulrain L."/>
            <person name="Navidi A."/>
            <person name="Naylor J."/>
            <person name="Negash T."/>
            <person name="Nguyen T."/>
            <person name="Nguyen N."/>
            <person name="Nicol R."/>
            <person name="Norbu C."/>
            <person name="Norbu N."/>
            <person name="Novod N."/>
            <person name="O'Neill B."/>
            <person name="Osman S."/>
            <person name="Markiewicz E."/>
            <person name="Oyono O.L."/>
            <person name="Patti C."/>
            <person name="Phunkhang P."/>
            <person name="Pierre F."/>
            <person name="Priest M."/>
            <person name="Raghuraman S."/>
            <person name="Rege F."/>
            <person name="Reyes R."/>
            <person name="Rise C."/>
            <person name="Rogov P."/>
            <person name="Ross K."/>
            <person name="Ryan E."/>
            <person name="Settipalli S."/>
            <person name="Shea T."/>
            <person name="Sherpa N."/>
            <person name="Shi L."/>
            <person name="Shih D."/>
            <person name="Sparrow T."/>
            <person name="Spaulding J."/>
            <person name="Stalker J."/>
            <person name="Stange-Thomann N."/>
            <person name="Stavropoulos S."/>
            <person name="Stone C."/>
            <person name="Strader C."/>
            <person name="Tesfaye S."/>
            <person name="Thomson T."/>
            <person name="Thoulutsang Y."/>
            <person name="Thoulutsang D."/>
            <person name="Topham K."/>
            <person name="Topping I."/>
            <person name="Tsamla T."/>
            <person name="Vassiliev H."/>
            <person name="Vo A."/>
            <person name="Wangchuk T."/>
            <person name="Wangdi T."/>
            <person name="Weiand M."/>
            <person name="Wilkinson J."/>
            <person name="Wilson A."/>
            <person name="Yadav S."/>
            <person name="Young G."/>
            <person name="Yu Q."/>
            <person name="Zembek L."/>
            <person name="Zhong D."/>
            <person name="Zimmer A."/>
            <person name="Zwirko Z."/>
            <person name="Jaffe D.B."/>
            <person name="Alvarez P."/>
            <person name="Brockman W."/>
            <person name="Butler J."/>
            <person name="Chin C."/>
            <person name="Gnerre S."/>
            <person name="Grabherr M."/>
            <person name="Kleber M."/>
            <person name="Mauceli E."/>
            <person name="MacCallum I."/>
        </authorList>
    </citation>
    <scope>NUCLEOTIDE SEQUENCE [LARGE SCALE GENOMIC DNA]</scope>
    <source>
        <strain evidence="2">Rob3c / Tucson 14021-0248.25</strain>
    </source>
</reference>
<protein>
    <submittedName>
        <fullName evidence="1">GM24140</fullName>
    </submittedName>
</protein>
<sequence length="88" mass="9916">MACYWNGILMEATVHIRNKSEAIEKQEHSGLRSAWAQVVEESSQDRVPEKSATCGCSNFPTAKTRIMPHLRFADLIDGYRMGQATEVM</sequence>
<evidence type="ECO:0000313" key="2">
    <source>
        <dbReference type="Proteomes" id="UP000001292"/>
    </source>
</evidence>
<dbReference type="AlphaFoldDB" id="B4HF79"/>
<organism evidence="2">
    <name type="scientific">Drosophila sechellia</name>
    <name type="common">Fruit fly</name>
    <dbReference type="NCBI Taxonomy" id="7238"/>
    <lineage>
        <taxon>Eukaryota</taxon>
        <taxon>Metazoa</taxon>
        <taxon>Ecdysozoa</taxon>
        <taxon>Arthropoda</taxon>
        <taxon>Hexapoda</taxon>
        <taxon>Insecta</taxon>
        <taxon>Pterygota</taxon>
        <taxon>Neoptera</taxon>
        <taxon>Endopterygota</taxon>
        <taxon>Diptera</taxon>
        <taxon>Brachycera</taxon>
        <taxon>Muscomorpha</taxon>
        <taxon>Ephydroidea</taxon>
        <taxon>Drosophilidae</taxon>
        <taxon>Drosophila</taxon>
        <taxon>Sophophora</taxon>
    </lineage>
</organism>
<dbReference type="Proteomes" id="UP000001292">
    <property type="component" value="Unassembled WGS sequence"/>
</dbReference>
<dbReference type="HOGENOM" id="CLU_2471453_0_0_1"/>
<evidence type="ECO:0000313" key="1">
    <source>
        <dbReference type="EMBL" id="EDW42253.1"/>
    </source>
</evidence>
<keyword evidence="2" id="KW-1185">Reference proteome</keyword>
<proteinExistence type="predicted"/>